<keyword evidence="1" id="KW-1185">Reference proteome</keyword>
<dbReference type="Proteomes" id="UP000095287">
    <property type="component" value="Unplaced"/>
</dbReference>
<proteinExistence type="predicted"/>
<reference evidence="2" key="1">
    <citation type="submission" date="2016-11" db="UniProtKB">
        <authorList>
            <consortium name="WormBaseParasite"/>
        </authorList>
    </citation>
    <scope>IDENTIFICATION</scope>
</reference>
<dbReference type="AlphaFoldDB" id="A0A1I7Z793"/>
<sequence>MLPSCFSLACPALSPHLENPYFLPCPSVTWKAIPDEDRRGHGLRQSAIRVQSVEPVTVTFMNYCPVKSICLCDSAK</sequence>
<protein>
    <submittedName>
        <fullName evidence="2">Secreted protein</fullName>
    </submittedName>
</protein>
<evidence type="ECO:0000313" key="1">
    <source>
        <dbReference type="Proteomes" id="UP000095287"/>
    </source>
</evidence>
<dbReference type="WBParaSite" id="L893_g23481.t1">
    <property type="protein sequence ID" value="L893_g23481.t1"/>
    <property type="gene ID" value="L893_g23481"/>
</dbReference>
<evidence type="ECO:0000313" key="2">
    <source>
        <dbReference type="WBParaSite" id="L893_g23481.t1"/>
    </source>
</evidence>
<organism evidence="1 2">
    <name type="scientific">Steinernema glaseri</name>
    <dbReference type="NCBI Taxonomy" id="37863"/>
    <lineage>
        <taxon>Eukaryota</taxon>
        <taxon>Metazoa</taxon>
        <taxon>Ecdysozoa</taxon>
        <taxon>Nematoda</taxon>
        <taxon>Chromadorea</taxon>
        <taxon>Rhabditida</taxon>
        <taxon>Tylenchina</taxon>
        <taxon>Panagrolaimomorpha</taxon>
        <taxon>Strongyloidoidea</taxon>
        <taxon>Steinernematidae</taxon>
        <taxon>Steinernema</taxon>
    </lineage>
</organism>
<name>A0A1I7Z793_9BILA</name>
<accession>A0A1I7Z793</accession>